<comment type="caution">
    <text evidence="1">The sequence shown here is derived from an EMBL/GenBank/DDBJ whole genome shotgun (WGS) entry which is preliminary data.</text>
</comment>
<dbReference type="AlphaFoldDB" id="B0MKE7"/>
<organism evidence="1 2">
    <name type="scientific">[Eubacterium] siraeum DSM 15702</name>
    <dbReference type="NCBI Taxonomy" id="428128"/>
    <lineage>
        <taxon>Bacteria</taxon>
        <taxon>Bacillati</taxon>
        <taxon>Bacillota</taxon>
        <taxon>Clostridia</taxon>
        <taxon>Eubacteriales</taxon>
        <taxon>Oscillospiraceae</taxon>
        <taxon>Oscillospiraceae incertae sedis</taxon>
    </lineage>
</organism>
<keyword evidence="2" id="KW-1185">Reference proteome</keyword>
<gene>
    <name evidence="1" type="ORF">EUBSIR_00263</name>
</gene>
<sequence>MTSLYAQNKRCIFGTNAQTHRYIFYHSERTRSILFFLIFRQRCGTHSIIRNVIC</sequence>
<reference evidence="1" key="2">
    <citation type="submission" date="2014-06" db="EMBL/GenBank/DDBJ databases">
        <title>Draft genome sequence of Eubacterium siraeum (DSM 15702).</title>
        <authorList>
            <person name="Sudarsanam P."/>
            <person name="Ley R."/>
            <person name="Guruge J."/>
            <person name="Turnbaugh P.J."/>
            <person name="Mahowald M."/>
            <person name="Liep D."/>
            <person name="Gordon J."/>
        </authorList>
    </citation>
    <scope>NUCLEOTIDE SEQUENCE</scope>
    <source>
        <strain evidence="1">DSM 15702</strain>
    </source>
</reference>
<evidence type="ECO:0000313" key="1">
    <source>
        <dbReference type="EMBL" id="EDS01832.1"/>
    </source>
</evidence>
<dbReference type="EMBL" id="ABCA03000029">
    <property type="protein sequence ID" value="EDS01832.1"/>
    <property type="molecule type" value="Genomic_DNA"/>
</dbReference>
<reference evidence="1" key="1">
    <citation type="submission" date="2007-10" db="EMBL/GenBank/DDBJ databases">
        <authorList>
            <person name="Fulton L."/>
            <person name="Clifton S."/>
            <person name="Fulton B."/>
            <person name="Xu J."/>
            <person name="Minx P."/>
            <person name="Pepin K.H."/>
            <person name="Johnson M."/>
            <person name="Thiruvilangam P."/>
            <person name="Bhonagiri V."/>
            <person name="Nash W.E."/>
            <person name="Mardis E.R."/>
            <person name="Wilson R.K."/>
        </authorList>
    </citation>
    <scope>NUCLEOTIDE SEQUENCE [LARGE SCALE GENOMIC DNA]</scope>
    <source>
        <strain evidence="1">DSM 15702</strain>
    </source>
</reference>
<name>B0MKE7_9FIRM</name>
<evidence type="ECO:0000313" key="2">
    <source>
        <dbReference type="Proteomes" id="UP000005326"/>
    </source>
</evidence>
<proteinExistence type="predicted"/>
<dbReference type="Proteomes" id="UP000005326">
    <property type="component" value="Unassembled WGS sequence"/>
</dbReference>
<protein>
    <submittedName>
        <fullName evidence="1">Uncharacterized protein</fullName>
    </submittedName>
</protein>
<accession>B0MKE7</accession>